<organism evidence="2 3">
    <name type="scientific">Brassica napus</name>
    <name type="common">Rape</name>
    <dbReference type="NCBI Taxonomy" id="3708"/>
    <lineage>
        <taxon>Eukaryota</taxon>
        <taxon>Viridiplantae</taxon>
        <taxon>Streptophyta</taxon>
        <taxon>Embryophyta</taxon>
        <taxon>Tracheophyta</taxon>
        <taxon>Spermatophyta</taxon>
        <taxon>Magnoliopsida</taxon>
        <taxon>eudicotyledons</taxon>
        <taxon>Gunneridae</taxon>
        <taxon>Pentapetalae</taxon>
        <taxon>rosids</taxon>
        <taxon>malvids</taxon>
        <taxon>Brassicales</taxon>
        <taxon>Brassicaceae</taxon>
        <taxon>Brassiceae</taxon>
        <taxon>Brassica</taxon>
    </lineage>
</organism>
<sequence length="162" mass="18373">MMPPRIALALKINCVWMAGFEHAGQREIPVTSRFAIHLCSSERAPHLLHRDRQTSLVRLISERINRDRDLIRASSKQRPRRRLRSNIDLSTGCPPSSSDESSSNKPEANLTYLVNTTKRKETKPYKGAKGPEAGNNEAVRASTFRELSRRHRAEEASTTQKL</sequence>
<feature type="region of interest" description="Disordered" evidence="1">
    <location>
        <begin position="71"/>
        <end position="162"/>
    </location>
</feature>
<reference evidence="2 3" key="1">
    <citation type="submission" date="2021-05" db="EMBL/GenBank/DDBJ databases">
        <title>Genome Assembly of Synthetic Allotetraploid Brassica napus Reveals Homoeologous Exchanges between Subgenomes.</title>
        <authorList>
            <person name="Davis J.T."/>
        </authorList>
    </citation>
    <scope>NUCLEOTIDE SEQUENCE [LARGE SCALE GENOMIC DNA]</scope>
    <source>
        <strain evidence="3">cv. Da-Ae</strain>
        <tissue evidence="2">Seedling</tissue>
    </source>
</reference>
<evidence type="ECO:0000313" key="2">
    <source>
        <dbReference type="EMBL" id="KAH0858468.1"/>
    </source>
</evidence>
<name>A0ABQ7XRE8_BRANA</name>
<evidence type="ECO:0000313" key="3">
    <source>
        <dbReference type="Proteomes" id="UP000824890"/>
    </source>
</evidence>
<dbReference type="Proteomes" id="UP000824890">
    <property type="component" value="Unassembled WGS sequence"/>
</dbReference>
<dbReference type="EMBL" id="JAGKQM010000019">
    <property type="protein sequence ID" value="KAH0858468.1"/>
    <property type="molecule type" value="Genomic_DNA"/>
</dbReference>
<evidence type="ECO:0000256" key="1">
    <source>
        <dbReference type="SAM" id="MobiDB-lite"/>
    </source>
</evidence>
<feature type="compositionally biased region" description="Basic residues" evidence="1">
    <location>
        <begin position="75"/>
        <end position="84"/>
    </location>
</feature>
<accession>A0ABQ7XRE8</accession>
<comment type="caution">
    <text evidence="2">The sequence shown here is derived from an EMBL/GenBank/DDBJ whole genome shotgun (WGS) entry which is preliminary data.</text>
</comment>
<proteinExistence type="predicted"/>
<protein>
    <submittedName>
        <fullName evidence="2">Uncharacterized protein</fullName>
    </submittedName>
</protein>
<gene>
    <name evidence="2" type="ORF">HID58_086729</name>
</gene>
<keyword evidence="3" id="KW-1185">Reference proteome</keyword>